<protein>
    <submittedName>
        <fullName evidence="2">Uncharacterized protein</fullName>
    </submittedName>
</protein>
<accession>A0A915EGB0</accession>
<evidence type="ECO:0000313" key="2">
    <source>
        <dbReference type="WBParaSite" id="jg6375"/>
    </source>
</evidence>
<dbReference type="PANTHER" id="PTHR36944">
    <property type="entry name" value="PROTEIN CBG02791-RELATED"/>
    <property type="match status" value="1"/>
</dbReference>
<organism evidence="1 2">
    <name type="scientific">Ditylenchus dipsaci</name>
    <dbReference type="NCBI Taxonomy" id="166011"/>
    <lineage>
        <taxon>Eukaryota</taxon>
        <taxon>Metazoa</taxon>
        <taxon>Ecdysozoa</taxon>
        <taxon>Nematoda</taxon>
        <taxon>Chromadorea</taxon>
        <taxon>Rhabditida</taxon>
        <taxon>Tylenchina</taxon>
        <taxon>Tylenchomorpha</taxon>
        <taxon>Sphaerularioidea</taxon>
        <taxon>Anguinidae</taxon>
        <taxon>Anguininae</taxon>
        <taxon>Ditylenchus</taxon>
    </lineage>
</organism>
<evidence type="ECO:0000313" key="1">
    <source>
        <dbReference type="Proteomes" id="UP000887574"/>
    </source>
</evidence>
<sequence length="287" mass="33452">MDGYICISVCNSMSVKPQQDATIKIRKNRRQSGSFFESFVTSCETNCEAQFQRDFQDSLGKSYDTEFFDFPIDPLISSSREKFQAFCQLVEEKSICYREECDISEPPTTPQTHICIQQRTRFEQALRCLNTTTSHLKCHSACSKAARRSIKEEENRDSETAGFSDQEKRNYNETDLRCRFQACTLECRRQLIGFHCDEDEQETARQTVTLYYSSDLNLDAQEFRLHDSLRLYPKFCRSFLAIETEDANLSNQLQVEGYEVSFNRAMGILRREASRSTTSNKYHNSYF</sequence>
<proteinExistence type="predicted"/>
<dbReference type="PANTHER" id="PTHR36944:SF3">
    <property type="entry name" value="PROTEIN CBG10961"/>
    <property type="match status" value="1"/>
</dbReference>
<dbReference type="WBParaSite" id="jg6375">
    <property type="protein sequence ID" value="jg6375"/>
    <property type="gene ID" value="jg6375"/>
</dbReference>
<reference evidence="2" key="1">
    <citation type="submission" date="2022-11" db="UniProtKB">
        <authorList>
            <consortium name="WormBaseParasite"/>
        </authorList>
    </citation>
    <scope>IDENTIFICATION</scope>
</reference>
<name>A0A915EGB0_9BILA</name>
<dbReference type="AlphaFoldDB" id="A0A915EGB0"/>
<keyword evidence="1" id="KW-1185">Reference proteome</keyword>
<dbReference type="Proteomes" id="UP000887574">
    <property type="component" value="Unplaced"/>
</dbReference>